<dbReference type="EMBL" id="LVHD01000101">
    <property type="protein sequence ID" value="OAG75195.1"/>
    <property type="molecule type" value="Genomic_DNA"/>
</dbReference>
<dbReference type="Proteomes" id="UP000077349">
    <property type="component" value="Unassembled WGS sequence"/>
</dbReference>
<dbReference type="InterPro" id="IPR029033">
    <property type="entry name" value="His_PPase_superfam"/>
</dbReference>
<dbReference type="CDD" id="cd07061">
    <property type="entry name" value="HP_HAP_like"/>
    <property type="match status" value="1"/>
</dbReference>
<gene>
    <name evidence="3" type="ORF">Amal_03635</name>
</gene>
<comment type="similarity">
    <text evidence="1">Belongs to the histidine acid phosphatase family.</text>
</comment>
<dbReference type="Pfam" id="PF00328">
    <property type="entry name" value="His_Phos_2"/>
    <property type="match status" value="1"/>
</dbReference>
<organism evidence="3 4">
    <name type="scientific">Acetobacter malorum</name>
    <dbReference type="NCBI Taxonomy" id="178901"/>
    <lineage>
        <taxon>Bacteria</taxon>
        <taxon>Pseudomonadati</taxon>
        <taxon>Pseudomonadota</taxon>
        <taxon>Alphaproteobacteria</taxon>
        <taxon>Acetobacterales</taxon>
        <taxon>Acetobacteraceae</taxon>
        <taxon>Acetobacter</taxon>
    </lineage>
</organism>
<dbReference type="PATRIC" id="fig|178901.16.peg.3908"/>
<dbReference type="AlphaFoldDB" id="A0A177G762"/>
<evidence type="ECO:0000313" key="3">
    <source>
        <dbReference type="EMBL" id="OAG75195.1"/>
    </source>
</evidence>
<evidence type="ECO:0000256" key="1">
    <source>
        <dbReference type="ARBA" id="ARBA00005375"/>
    </source>
</evidence>
<name>A0A177G762_9PROT</name>
<proteinExistence type="inferred from homology"/>
<dbReference type="InterPro" id="IPR050645">
    <property type="entry name" value="Histidine_acid_phosphatase"/>
</dbReference>
<dbReference type="GO" id="GO:0030288">
    <property type="term" value="C:outer membrane-bounded periplasmic space"/>
    <property type="evidence" value="ECO:0007669"/>
    <property type="project" value="TreeGrafter"/>
</dbReference>
<comment type="caution">
    <text evidence="3">The sequence shown here is derived from an EMBL/GenBank/DDBJ whole genome shotgun (WGS) entry which is preliminary data.</text>
</comment>
<evidence type="ECO:0000256" key="2">
    <source>
        <dbReference type="ARBA" id="ARBA00022801"/>
    </source>
</evidence>
<dbReference type="PROSITE" id="PS00616">
    <property type="entry name" value="HIS_ACID_PHOSPHAT_1"/>
    <property type="match status" value="1"/>
</dbReference>
<protein>
    <submittedName>
        <fullName evidence="3">Periplasmic phosphoanhydride phosphohydrolase</fullName>
    </submittedName>
</protein>
<dbReference type="InterPro" id="IPR000560">
    <property type="entry name" value="His_Pase_clade-2"/>
</dbReference>
<reference evidence="3 4" key="1">
    <citation type="submission" date="2016-03" db="EMBL/GenBank/DDBJ databases">
        <title>Draft genome sequence of Acetobacter malorum CECT 7742, a strain isolated from strawberry vinegar.</title>
        <authorList>
            <person name="Sainz F."/>
            <person name="Mas A."/>
            <person name="Torija M.J."/>
        </authorList>
    </citation>
    <scope>NUCLEOTIDE SEQUENCE [LARGE SCALE GENOMIC DNA]</scope>
    <source>
        <strain evidence="3 4">CECT 7742</strain>
    </source>
</reference>
<dbReference type="PANTHER" id="PTHR11567:SF110">
    <property type="entry name" value="2-PHOSPHOXYLOSE PHOSPHATASE 1"/>
    <property type="match status" value="1"/>
</dbReference>
<dbReference type="Gene3D" id="3.40.50.1240">
    <property type="entry name" value="Phosphoglycerate mutase-like"/>
    <property type="match status" value="2"/>
</dbReference>
<sequence>MPAFSRSRPSVLCRRMFRIRFLSCLFLSCCFAGLVAPLGVRAETARPVSAPATSGAVLEKVLLVSRHGIRSPTKPLATLEKKTGRTWSAWPVPPGELTDHGRADLALMGQFLQSWYAPFLPPASAPCASARAVFVWADSADTRTRQSGDILTHALTQGCTSTAQSLPAGQHDPLFNALAAGREHLDQQHVMQSLTRAFQEDTVPGSPGLQAASALQAVFAPTGCQQQKGPCFSAPTVLSWKKGLPHAEGGLNLSASTAENLLLEYVQGLPSTVFDDARTAPDNNAARTRQLLEVVLPAHALQSDRLRRLPALAVPRGHVLAETLLAALAEQTVTLPGGSTLPPPARLILFAGHDTTLDMLATLFGLDWVFADQPDRTAPDTTLAFELWRRPDGQKDVRFRVFHQSLEQLRQTQPMSRQTGQGAPQLLHSRFCPAPAQAACTVEDLTLSLNKLKEQDL</sequence>
<accession>A0A177G762</accession>
<evidence type="ECO:0000313" key="4">
    <source>
        <dbReference type="Proteomes" id="UP000077349"/>
    </source>
</evidence>
<dbReference type="SUPFAM" id="SSF53254">
    <property type="entry name" value="Phosphoglycerate mutase-like"/>
    <property type="match status" value="1"/>
</dbReference>
<dbReference type="PANTHER" id="PTHR11567">
    <property type="entry name" value="ACID PHOSPHATASE-RELATED"/>
    <property type="match status" value="1"/>
</dbReference>
<dbReference type="GO" id="GO:0050308">
    <property type="term" value="F:sugar-phosphatase activity"/>
    <property type="evidence" value="ECO:0007669"/>
    <property type="project" value="TreeGrafter"/>
</dbReference>
<keyword evidence="2 3" id="KW-0378">Hydrolase</keyword>
<dbReference type="InterPro" id="IPR033379">
    <property type="entry name" value="Acid_Pase_AS"/>
</dbReference>